<dbReference type="EMBL" id="MG820739">
    <property type="protein sequence ID" value="AYP30831.1"/>
    <property type="molecule type" value="mRNA"/>
</dbReference>
<dbReference type="PANTHER" id="PTHR11257:SF13">
    <property type="entry name" value="GEO07322P1"/>
    <property type="match status" value="1"/>
</dbReference>
<proteinExistence type="evidence at transcript level"/>
<dbReference type="EMBL" id="MG948447">
    <property type="protein sequence ID" value="AVM86434.1"/>
    <property type="molecule type" value="mRNA"/>
</dbReference>
<accession>A0A2S0M1D2</accession>
<dbReference type="AlphaFoldDB" id="A0A2S0M1D2"/>
<organism evidence="2">
    <name type="scientific">Corythucha ciliata</name>
    <name type="common">Sycamore lace bug</name>
    <name type="synonym">Tingis ciliata</name>
    <dbReference type="NCBI Taxonomy" id="369451"/>
    <lineage>
        <taxon>Eukaryota</taxon>
        <taxon>Metazoa</taxon>
        <taxon>Ecdysozoa</taxon>
        <taxon>Arthropoda</taxon>
        <taxon>Hexapoda</taxon>
        <taxon>Insecta</taxon>
        <taxon>Pterygota</taxon>
        <taxon>Neoptera</taxon>
        <taxon>Paraneoptera</taxon>
        <taxon>Hemiptera</taxon>
        <taxon>Heteroptera</taxon>
        <taxon>Panheteroptera</taxon>
        <taxon>Cimicomorpha</taxon>
        <taxon>Tingidae</taxon>
        <taxon>Corythucha</taxon>
    </lineage>
</organism>
<reference evidence="3" key="2">
    <citation type="submission" date="2018-01" db="EMBL/GenBank/DDBJ databases">
        <authorList>
            <person name="Yang H."/>
        </authorList>
    </citation>
    <scope>NUCLEOTIDE SEQUENCE</scope>
</reference>
<evidence type="ECO:0000313" key="2">
    <source>
        <dbReference type="EMBL" id="AVM86434.1"/>
    </source>
</evidence>
<dbReference type="InterPro" id="IPR005055">
    <property type="entry name" value="A10/PebIII"/>
</dbReference>
<evidence type="ECO:0000313" key="3">
    <source>
        <dbReference type="EMBL" id="AYP30831.1"/>
    </source>
</evidence>
<feature type="signal peptide" evidence="1">
    <location>
        <begin position="1"/>
        <end position="19"/>
    </location>
</feature>
<dbReference type="Pfam" id="PF03392">
    <property type="entry name" value="OS-D"/>
    <property type="match status" value="1"/>
</dbReference>
<dbReference type="Gene3D" id="1.10.2080.10">
    <property type="entry name" value="Insect odorant-binding protein A10/Ejaculatory bulb-specific protein 3"/>
    <property type="match status" value="1"/>
</dbReference>
<evidence type="ECO:0000256" key="1">
    <source>
        <dbReference type="SAM" id="SignalP"/>
    </source>
</evidence>
<sequence length="134" mass="15366">MTTALFVIGTCLITCQVFARPQTPDNEADEEPYWMAAFENWDADALLNNAYLVRAMVQCLAGDGPCNPTNQMVKDSLVPLMSTLCGRCDDKQKASYKYTVNKFRRMYETDFNRLLSMYDPNGEHWPKLKDFLES</sequence>
<feature type="chain" id="PRO_5044578789" evidence="1">
    <location>
        <begin position="20"/>
        <end position="134"/>
    </location>
</feature>
<reference evidence="2" key="1">
    <citation type="journal article" date="2018" name="Front. Physiol.">
        <title>Identification of an Alarm Pheromone-Binding Chemosensory Protein From the Invasive Sycamore Lace Bug Corythucha ciliata (Say).</title>
        <authorList>
            <person name="Li F."/>
            <person name="Fu N."/>
            <person name="Li D."/>
            <person name="Chang H."/>
            <person name="Qu C."/>
            <person name="Wang R."/>
            <person name="Xu Y."/>
            <person name="Luo C."/>
        </authorList>
    </citation>
    <scope>NUCLEOTIDE SEQUENCE</scope>
</reference>
<keyword evidence="1" id="KW-0732">Signal</keyword>
<name>A0A2S0M1D2_CORCT</name>
<dbReference type="InterPro" id="IPR036682">
    <property type="entry name" value="OS_D_A10/PebIII_sf"/>
</dbReference>
<dbReference type="SUPFAM" id="SSF100910">
    <property type="entry name" value="Chemosensory protein Csp2"/>
    <property type="match status" value="1"/>
</dbReference>
<protein>
    <submittedName>
        <fullName evidence="3">CSP6</fullName>
    </submittedName>
    <submittedName>
        <fullName evidence="2">Chemosensory protein</fullName>
    </submittedName>
</protein>
<dbReference type="PANTHER" id="PTHR11257">
    <property type="entry name" value="CHEMOSENSORY PROTEIN-RELATED"/>
    <property type="match status" value="1"/>
</dbReference>